<dbReference type="Pfam" id="PF01590">
    <property type="entry name" value="GAF"/>
    <property type="match status" value="1"/>
</dbReference>
<dbReference type="SUPFAM" id="SSF55781">
    <property type="entry name" value="GAF domain-like"/>
    <property type="match status" value="1"/>
</dbReference>
<dbReference type="Gene3D" id="3.40.50.300">
    <property type="entry name" value="P-loop containing nucleotide triphosphate hydrolases"/>
    <property type="match status" value="1"/>
</dbReference>
<feature type="domain" description="Sigma-54 factor interaction" evidence="6">
    <location>
        <begin position="188"/>
        <end position="416"/>
    </location>
</feature>
<dbReference type="Pfam" id="PF25601">
    <property type="entry name" value="AAA_lid_14"/>
    <property type="match status" value="1"/>
</dbReference>
<dbReference type="InterPro" id="IPR058031">
    <property type="entry name" value="AAA_lid_NorR"/>
</dbReference>
<dbReference type="CDD" id="cd00009">
    <property type="entry name" value="AAA"/>
    <property type="match status" value="1"/>
</dbReference>
<accession>W4LW58</accession>
<dbReference type="SMART" id="SM00065">
    <property type="entry name" value="GAF"/>
    <property type="match status" value="1"/>
</dbReference>
<gene>
    <name evidence="7" type="ORF">ETSY1_04610</name>
</gene>
<dbReference type="InterPro" id="IPR009057">
    <property type="entry name" value="Homeodomain-like_sf"/>
</dbReference>
<evidence type="ECO:0000313" key="8">
    <source>
        <dbReference type="Proteomes" id="UP000019141"/>
    </source>
</evidence>
<keyword evidence="5" id="KW-0804">Transcription</keyword>
<dbReference type="Gene3D" id="1.10.8.60">
    <property type="match status" value="1"/>
</dbReference>
<evidence type="ECO:0000256" key="4">
    <source>
        <dbReference type="ARBA" id="ARBA00023125"/>
    </source>
</evidence>
<dbReference type="PROSITE" id="PS50045">
    <property type="entry name" value="SIGMA54_INTERACT_4"/>
    <property type="match status" value="1"/>
</dbReference>
<dbReference type="PANTHER" id="PTHR32071:SF117">
    <property type="entry name" value="PTS-DEPENDENT DIHYDROXYACETONE KINASE OPERON REGULATORY PROTEIN-RELATED"/>
    <property type="match status" value="1"/>
</dbReference>
<dbReference type="InterPro" id="IPR025943">
    <property type="entry name" value="Sigma_54_int_dom_ATP-bd_2"/>
</dbReference>
<dbReference type="SUPFAM" id="SSF46689">
    <property type="entry name" value="Homeodomain-like"/>
    <property type="match status" value="1"/>
</dbReference>
<dbReference type="InterPro" id="IPR003593">
    <property type="entry name" value="AAA+_ATPase"/>
</dbReference>
<keyword evidence="4" id="KW-0238">DNA-binding</keyword>
<sequence>MPRSDADHAQHNYINDIEQVARIISSARPPSGVLQRILQFVGETLGAQGGAVVLGGEFAARFAGVSWGTFQDESRQLGQELLDGVTVDSTPTAHQTTLPKTAQRPAIDGAVLAAPILGLQQAMGVMVLFEPAESAVTLDADLTLLHAIGLYLGLYLQTTVLREQVKALPQTANGRQNRAAIGYDPDRMVGDSPAMQAVMQQLQQAAGSRSTVLLRGESGTGKELGARALHKLGDRSEQAFVKLNCAALPENLLESELFGHERGAFTGAVRMRRGRFEVADKGTLFLDEIGDISLAMQVKLLRVLQERTFERVGGSRPIEVDVRIIAATNVDLEEAVRQGRFREDLYYRLHVVPIVLPSLRERREDIPILVGYFLRRFNEENGKDLKISSAAMDLVVSYDWPGNVRELENCVERMVVMARREIIAPEDVPLPVNLARPYAMPNAVPHALPNAMSKVPAPAPLAAAASLPGAVADIERQRVVEALQRCGGVQTRAASILGITPRQLGYRLKKYGIDPKQIL</sequence>
<organism evidence="7 8">
    <name type="scientific">Entotheonella factor</name>
    <dbReference type="NCBI Taxonomy" id="1429438"/>
    <lineage>
        <taxon>Bacteria</taxon>
        <taxon>Pseudomonadati</taxon>
        <taxon>Nitrospinota/Tectimicrobiota group</taxon>
        <taxon>Candidatus Tectimicrobiota</taxon>
        <taxon>Candidatus Entotheonellia</taxon>
        <taxon>Candidatus Entotheonellales</taxon>
        <taxon>Candidatus Entotheonellaceae</taxon>
        <taxon>Candidatus Entotheonella</taxon>
    </lineage>
</organism>
<evidence type="ECO:0000256" key="1">
    <source>
        <dbReference type="ARBA" id="ARBA00022741"/>
    </source>
</evidence>
<evidence type="ECO:0000256" key="5">
    <source>
        <dbReference type="ARBA" id="ARBA00023163"/>
    </source>
</evidence>
<dbReference type="GO" id="GO:0005524">
    <property type="term" value="F:ATP binding"/>
    <property type="evidence" value="ECO:0007669"/>
    <property type="project" value="UniProtKB-KW"/>
</dbReference>
<dbReference type="Gene3D" id="1.10.10.60">
    <property type="entry name" value="Homeodomain-like"/>
    <property type="match status" value="1"/>
</dbReference>
<dbReference type="Pfam" id="PF02954">
    <property type="entry name" value="HTH_8"/>
    <property type="match status" value="1"/>
</dbReference>
<dbReference type="SMART" id="SM00382">
    <property type="entry name" value="AAA"/>
    <property type="match status" value="1"/>
</dbReference>
<dbReference type="Pfam" id="PF00158">
    <property type="entry name" value="Sigma54_activat"/>
    <property type="match status" value="1"/>
</dbReference>
<dbReference type="PRINTS" id="PR01590">
    <property type="entry name" value="HTHFIS"/>
</dbReference>
<keyword evidence="8" id="KW-1185">Reference proteome</keyword>
<dbReference type="InterPro" id="IPR002197">
    <property type="entry name" value="HTH_Fis"/>
</dbReference>
<dbReference type="InterPro" id="IPR027417">
    <property type="entry name" value="P-loop_NTPase"/>
</dbReference>
<dbReference type="InterPro" id="IPR002078">
    <property type="entry name" value="Sigma_54_int"/>
</dbReference>
<dbReference type="GO" id="GO:0006355">
    <property type="term" value="P:regulation of DNA-templated transcription"/>
    <property type="evidence" value="ECO:0007669"/>
    <property type="project" value="InterPro"/>
</dbReference>
<protein>
    <recommendedName>
        <fullName evidence="6">Sigma-54 factor interaction domain-containing protein</fullName>
    </recommendedName>
</protein>
<evidence type="ECO:0000259" key="6">
    <source>
        <dbReference type="PROSITE" id="PS50045"/>
    </source>
</evidence>
<keyword evidence="1" id="KW-0547">Nucleotide-binding</keyword>
<dbReference type="InterPro" id="IPR029016">
    <property type="entry name" value="GAF-like_dom_sf"/>
</dbReference>
<evidence type="ECO:0000256" key="3">
    <source>
        <dbReference type="ARBA" id="ARBA00023015"/>
    </source>
</evidence>
<dbReference type="AlphaFoldDB" id="W4LW58"/>
<evidence type="ECO:0000313" key="7">
    <source>
        <dbReference type="EMBL" id="ETX02140.1"/>
    </source>
</evidence>
<dbReference type="PANTHER" id="PTHR32071">
    <property type="entry name" value="TRANSCRIPTIONAL REGULATORY PROTEIN"/>
    <property type="match status" value="1"/>
</dbReference>
<keyword evidence="3" id="KW-0805">Transcription regulation</keyword>
<dbReference type="SUPFAM" id="SSF52540">
    <property type="entry name" value="P-loop containing nucleoside triphosphate hydrolases"/>
    <property type="match status" value="1"/>
</dbReference>
<dbReference type="GO" id="GO:0043565">
    <property type="term" value="F:sequence-specific DNA binding"/>
    <property type="evidence" value="ECO:0007669"/>
    <property type="project" value="InterPro"/>
</dbReference>
<dbReference type="InterPro" id="IPR003018">
    <property type="entry name" value="GAF"/>
</dbReference>
<dbReference type="Gene3D" id="3.30.450.40">
    <property type="match status" value="1"/>
</dbReference>
<dbReference type="InterPro" id="IPR025944">
    <property type="entry name" value="Sigma_54_int_dom_CS"/>
</dbReference>
<comment type="caution">
    <text evidence="7">The sequence shown here is derived from an EMBL/GenBank/DDBJ whole genome shotgun (WGS) entry which is preliminary data.</text>
</comment>
<dbReference type="PATRIC" id="fig|1429438.4.peg.1070"/>
<dbReference type="HOGENOM" id="CLU_000445_95_2_7"/>
<reference evidence="7 8" key="1">
    <citation type="journal article" date="2014" name="Nature">
        <title>An environmental bacterial taxon with a large and distinct metabolic repertoire.</title>
        <authorList>
            <person name="Wilson M.C."/>
            <person name="Mori T."/>
            <person name="Ruckert C."/>
            <person name="Uria A.R."/>
            <person name="Helf M.J."/>
            <person name="Takada K."/>
            <person name="Gernert C."/>
            <person name="Steffens U.A."/>
            <person name="Heycke N."/>
            <person name="Schmitt S."/>
            <person name="Rinke C."/>
            <person name="Helfrich E.J."/>
            <person name="Brachmann A.O."/>
            <person name="Gurgui C."/>
            <person name="Wakimoto T."/>
            <person name="Kracht M."/>
            <person name="Crusemann M."/>
            <person name="Hentschel U."/>
            <person name="Abe I."/>
            <person name="Matsunaga S."/>
            <person name="Kalinowski J."/>
            <person name="Takeyama H."/>
            <person name="Piel J."/>
        </authorList>
    </citation>
    <scope>NUCLEOTIDE SEQUENCE [LARGE SCALE GENOMIC DNA]</scope>
    <source>
        <strain evidence="8">TSY1</strain>
    </source>
</reference>
<keyword evidence="2" id="KW-0067">ATP-binding</keyword>
<dbReference type="PROSITE" id="PS00688">
    <property type="entry name" value="SIGMA54_INTERACT_3"/>
    <property type="match status" value="1"/>
</dbReference>
<proteinExistence type="predicted"/>
<evidence type="ECO:0000256" key="2">
    <source>
        <dbReference type="ARBA" id="ARBA00022840"/>
    </source>
</evidence>
<dbReference type="EMBL" id="AZHW01000173">
    <property type="protein sequence ID" value="ETX02140.1"/>
    <property type="molecule type" value="Genomic_DNA"/>
</dbReference>
<dbReference type="Proteomes" id="UP000019141">
    <property type="component" value="Unassembled WGS sequence"/>
</dbReference>
<dbReference type="FunFam" id="3.40.50.300:FF:000006">
    <property type="entry name" value="DNA-binding transcriptional regulator NtrC"/>
    <property type="match status" value="1"/>
</dbReference>
<dbReference type="PROSITE" id="PS00676">
    <property type="entry name" value="SIGMA54_INTERACT_2"/>
    <property type="match status" value="1"/>
</dbReference>
<name>W4LW58_ENTF1</name>